<evidence type="ECO:0000313" key="4">
    <source>
        <dbReference type="Proteomes" id="UP000439986"/>
    </source>
</evidence>
<comment type="caution">
    <text evidence="3">The sequence shown here is derived from an EMBL/GenBank/DDBJ whole genome shotgun (WGS) entry which is preliminary data.</text>
</comment>
<dbReference type="Proteomes" id="UP000439986">
    <property type="component" value="Unassembled WGS sequence"/>
</dbReference>
<sequence length="196" mass="22402">MPNTNENERVENAARSAYDAVIEKRIAAVETDVAVIRTSFATKEDVQRILTLLYDQKLEFKAAEGALREDFHAAFARHREEWRAALVKQREEFNAALAKQKEEFNAALAKQNKEFNAALAKQKEEFNAALAKQRDEFNVALAKQREYIDAALAQLRVDILAGQLDMQKTMMSHMWKLYGFASLVVGGIYYIARYVH</sequence>
<dbReference type="RefSeq" id="WP_154356861.1">
    <property type="nucleotide sequence ID" value="NZ_WKJL01000003.1"/>
</dbReference>
<dbReference type="EMBL" id="WKJL01000003">
    <property type="protein sequence ID" value="MRW83805.1"/>
    <property type="molecule type" value="Genomic_DNA"/>
</dbReference>
<keyword evidence="2" id="KW-0812">Transmembrane</keyword>
<dbReference type="SUPFAM" id="SSF47162">
    <property type="entry name" value="Apolipoprotein"/>
    <property type="match status" value="1"/>
</dbReference>
<keyword evidence="2" id="KW-1133">Transmembrane helix</keyword>
<dbReference type="Gene3D" id="1.20.120.20">
    <property type="entry name" value="Apolipoprotein"/>
    <property type="match status" value="1"/>
</dbReference>
<name>A0A844D201_9BURK</name>
<organism evidence="3 4">
    <name type="scientific">Duganella aquatilis</name>
    <dbReference type="NCBI Taxonomy" id="2666082"/>
    <lineage>
        <taxon>Bacteria</taxon>
        <taxon>Pseudomonadati</taxon>
        <taxon>Pseudomonadota</taxon>
        <taxon>Betaproteobacteria</taxon>
        <taxon>Burkholderiales</taxon>
        <taxon>Oxalobacteraceae</taxon>
        <taxon>Telluria group</taxon>
        <taxon>Duganella</taxon>
    </lineage>
</organism>
<evidence type="ECO:0008006" key="5">
    <source>
        <dbReference type="Google" id="ProtNLM"/>
    </source>
</evidence>
<feature type="transmembrane region" description="Helical" evidence="2">
    <location>
        <begin position="175"/>
        <end position="192"/>
    </location>
</feature>
<proteinExistence type="predicted"/>
<keyword evidence="4" id="KW-1185">Reference proteome</keyword>
<reference evidence="3 4" key="1">
    <citation type="submission" date="2019-11" db="EMBL/GenBank/DDBJ databases">
        <title>Novel species isolated from a subtropical stream in China.</title>
        <authorList>
            <person name="Lu H."/>
        </authorList>
    </citation>
    <scope>NUCLEOTIDE SEQUENCE [LARGE SCALE GENOMIC DNA]</scope>
    <source>
        <strain evidence="3 4">FT26W</strain>
    </source>
</reference>
<keyword evidence="1" id="KW-0175">Coiled coil</keyword>
<dbReference type="AlphaFoldDB" id="A0A844D201"/>
<gene>
    <name evidence="3" type="ORF">GJ698_06815</name>
</gene>
<evidence type="ECO:0000256" key="1">
    <source>
        <dbReference type="SAM" id="Coils"/>
    </source>
</evidence>
<accession>A0A844D201</accession>
<evidence type="ECO:0000256" key="2">
    <source>
        <dbReference type="SAM" id="Phobius"/>
    </source>
</evidence>
<evidence type="ECO:0000313" key="3">
    <source>
        <dbReference type="EMBL" id="MRW83805.1"/>
    </source>
</evidence>
<protein>
    <recommendedName>
        <fullName evidence="5">DUF1640 domain-containing protein</fullName>
    </recommendedName>
</protein>
<feature type="coiled-coil region" evidence="1">
    <location>
        <begin position="83"/>
        <end position="136"/>
    </location>
</feature>
<keyword evidence="2" id="KW-0472">Membrane</keyword>